<feature type="transmembrane region" description="Helical" evidence="2">
    <location>
        <begin position="87"/>
        <end position="104"/>
    </location>
</feature>
<keyword evidence="4" id="KW-1185">Reference proteome</keyword>
<keyword evidence="1" id="KW-0175">Coiled coil</keyword>
<feature type="transmembrane region" description="Helical" evidence="2">
    <location>
        <begin position="337"/>
        <end position="355"/>
    </location>
</feature>
<evidence type="ECO:0000256" key="2">
    <source>
        <dbReference type="SAM" id="Phobius"/>
    </source>
</evidence>
<dbReference type="EMBL" id="JBCNJP010000027">
    <property type="protein sequence ID" value="KAK9052869.1"/>
    <property type="molecule type" value="Genomic_DNA"/>
</dbReference>
<keyword evidence="2" id="KW-1133">Transmembrane helix</keyword>
<keyword evidence="2" id="KW-0472">Membrane</keyword>
<dbReference type="PANTHER" id="PTHR36073">
    <property type="match status" value="1"/>
</dbReference>
<evidence type="ECO:0000256" key="1">
    <source>
        <dbReference type="SAM" id="Coils"/>
    </source>
</evidence>
<dbReference type="AlphaFoldDB" id="A0AAP0CGI8"/>
<feature type="transmembrane region" description="Helical" evidence="2">
    <location>
        <begin position="59"/>
        <end position="80"/>
    </location>
</feature>
<proteinExistence type="predicted"/>
<evidence type="ECO:0000313" key="4">
    <source>
        <dbReference type="Proteomes" id="UP001408789"/>
    </source>
</evidence>
<feature type="transmembrane region" description="Helical" evidence="2">
    <location>
        <begin position="277"/>
        <end position="297"/>
    </location>
</feature>
<evidence type="ECO:0000313" key="3">
    <source>
        <dbReference type="EMBL" id="KAK9052869.1"/>
    </source>
</evidence>
<feature type="transmembrane region" description="Helical" evidence="2">
    <location>
        <begin position="303"/>
        <end position="325"/>
    </location>
</feature>
<protein>
    <submittedName>
        <fullName evidence="3">Uncharacterized protein</fullName>
    </submittedName>
</protein>
<sequence>MKIRVGGTENSLSPITCHVIPNPSGHVTTYISSLHLHVLQSPPSFCDSWVILEPPRNKLVGIVLFMMVKPFTLLKLSCMAGVRGTSIVMNTWIEILVAFISFNISIFWRFVVWTLCLITLPARALAALWREKQLQAQLSELQDRVDSLLWDRKELQEHLRVAVKEHEMMEMLLGEVEEEHNEAIHEIKLLESALHDLKGENIRLKEVHGKSLCDTNTNFGASYGYDDQKHKSNTKDRRSHYYKDGIAFTMMHKDGNYDAHDYITNDSGSFMHYRKEVAVSQSLFSAVLSVVVGMVVWEAQEPCMPLVMALFMVVGMSLKSVVRFFSAVKNRPASDTVALLSLHWFILGTLTYPILPRVAHISAPLFTKSFERTLSRFGFDPKFDRTT</sequence>
<keyword evidence="2" id="KW-0812">Transmembrane</keyword>
<accession>A0AAP0CGI8</accession>
<gene>
    <name evidence="3" type="ORF">SSX86_029499</name>
</gene>
<organism evidence="3 4">
    <name type="scientific">Deinandra increscens subsp. villosa</name>
    <dbReference type="NCBI Taxonomy" id="3103831"/>
    <lineage>
        <taxon>Eukaryota</taxon>
        <taxon>Viridiplantae</taxon>
        <taxon>Streptophyta</taxon>
        <taxon>Embryophyta</taxon>
        <taxon>Tracheophyta</taxon>
        <taxon>Spermatophyta</taxon>
        <taxon>Magnoliopsida</taxon>
        <taxon>eudicotyledons</taxon>
        <taxon>Gunneridae</taxon>
        <taxon>Pentapetalae</taxon>
        <taxon>asterids</taxon>
        <taxon>campanulids</taxon>
        <taxon>Asterales</taxon>
        <taxon>Asteraceae</taxon>
        <taxon>Asteroideae</taxon>
        <taxon>Heliantheae alliance</taxon>
        <taxon>Madieae</taxon>
        <taxon>Madiinae</taxon>
        <taxon>Deinandra</taxon>
    </lineage>
</organism>
<dbReference type="Proteomes" id="UP001408789">
    <property type="component" value="Unassembled WGS sequence"/>
</dbReference>
<comment type="caution">
    <text evidence="3">The sequence shown here is derived from an EMBL/GenBank/DDBJ whole genome shotgun (WGS) entry which is preliminary data.</text>
</comment>
<dbReference type="PANTHER" id="PTHR36073:SF1">
    <property type="entry name" value="OS01G0962100 PROTEIN"/>
    <property type="match status" value="1"/>
</dbReference>
<reference evidence="3 4" key="1">
    <citation type="submission" date="2024-04" db="EMBL/GenBank/DDBJ databases">
        <title>The reference genome of an endangered Asteraceae, Deinandra increscens subsp. villosa, native to the Central Coast of California.</title>
        <authorList>
            <person name="Guilliams M."/>
            <person name="Hasenstab-Lehman K."/>
            <person name="Meyer R."/>
            <person name="Mcevoy S."/>
        </authorList>
    </citation>
    <scope>NUCLEOTIDE SEQUENCE [LARGE SCALE GENOMIC DNA]</scope>
    <source>
        <tissue evidence="3">Leaf</tissue>
    </source>
</reference>
<feature type="coiled-coil region" evidence="1">
    <location>
        <begin position="131"/>
        <end position="207"/>
    </location>
</feature>
<name>A0AAP0CGI8_9ASTR</name>